<protein>
    <recommendedName>
        <fullName evidence="6">DUS-like FMN-binding domain-containing protein</fullName>
    </recommendedName>
</protein>
<evidence type="ECO:0000256" key="1">
    <source>
        <dbReference type="ARBA" id="ARBA00001917"/>
    </source>
</evidence>
<dbReference type="InterPro" id="IPR035587">
    <property type="entry name" value="DUS-like_FMN-bd"/>
</dbReference>
<reference evidence="7" key="1">
    <citation type="submission" date="2013-04" db="EMBL/GenBank/DDBJ databases">
        <authorList>
            <person name="Qu J."/>
            <person name="Murali S.C."/>
            <person name="Bandaranaike D."/>
            <person name="Bellair M."/>
            <person name="Blankenburg K."/>
            <person name="Chao H."/>
            <person name="Dinh H."/>
            <person name="Doddapaneni H."/>
            <person name="Downs B."/>
            <person name="Dugan-Rocha S."/>
            <person name="Elkadiri S."/>
            <person name="Gnanaolivu R.D."/>
            <person name="Hernandez B."/>
            <person name="Javaid M."/>
            <person name="Jayaseelan J.C."/>
            <person name="Lee S."/>
            <person name="Li M."/>
            <person name="Ming W."/>
            <person name="Munidasa M."/>
            <person name="Muniz J."/>
            <person name="Nguyen L."/>
            <person name="Ongeri F."/>
            <person name="Osuji N."/>
            <person name="Pu L.-L."/>
            <person name="Puazo M."/>
            <person name="Qu C."/>
            <person name="Quiroz J."/>
            <person name="Raj R."/>
            <person name="Weissenberger G."/>
            <person name="Xin Y."/>
            <person name="Zou X."/>
            <person name="Han Y."/>
            <person name="Richards S."/>
            <person name="Worley K."/>
            <person name="Muzny D."/>
            <person name="Gibbs R."/>
        </authorList>
    </citation>
    <scope>NUCLEOTIDE SEQUENCE</scope>
    <source>
        <strain evidence="7">Sampled in the wild</strain>
    </source>
</reference>
<evidence type="ECO:0000313" key="7">
    <source>
        <dbReference type="EMBL" id="KAG8223059.1"/>
    </source>
</evidence>
<sequence length="211" mass="23054">MSKLDYRNKVILAPMVRAGTLPLRLLALDYGADIVYCEELIDWKLLRSVRKVNEVLGTIDYIDQTDGTVVFRTCSKEKDKLVLQIGTCSAERASKVAKKVEQDVAAIDINMGCPKEFSIKGGMGAALLSKPDLACEIISTLSSQLSIPVTCKIRLLSSTENTIDLCKRLEASGASAIAIHGRTKEERPQHPNRNEEIAIVAKSLSVPVIAK</sequence>
<dbReference type="OrthoDB" id="10262250at2759"/>
<dbReference type="InterPro" id="IPR013785">
    <property type="entry name" value="Aldolase_TIM"/>
</dbReference>
<comment type="cofactor">
    <cofactor evidence="1">
        <name>FMN</name>
        <dbReference type="ChEBI" id="CHEBI:58210"/>
    </cofactor>
</comment>
<dbReference type="InterPro" id="IPR052582">
    <property type="entry name" value="tRNA-DUS-like"/>
</dbReference>
<dbReference type="Pfam" id="PF01207">
    <property type="entry name" value="Dus"/>
    <property type="match status" value="1"/>
</dbReference>
<dbReference type="Proteomes" id="UP000792457">
    <property type="component" value="Unassembled WGS sequence"/>
</dbReference>
<evidence type="ECO:0000256" key="5">
    <source>
        <dbReference type="ARBA" id="ARBA00023002"/>
    </source>
</evidence>
<proteinExistence type="predicted"/>
<comment type="caution">
    <text evidence="7">The sequence shown here is derived from an EMBL/GenBank/DDBJ whole genome shotgun (WGS) entry which is preliminary data.</text>
</comment>
<keyword evidence="8" id="KW-1185">Reference proteome</keyword>
<reference evidence="7" key="2">
    <citation type="submission" date="2017-10" db="EMBL/GenBank/DDBJ databases">
        <title>Ladona fulva Genome sequencing and assembly.</title>
        <authorList>
            <person name="Murali S."/>
            <person name="Richards S."/>
            <person name="Bandaranaike D."/>
            <person name="Bellair M."/>
            <person name="Blankenburg K."/>
            <person name="Chao H."/>
            <person name="Dinh H."/>
            <person name="Doddapaneni H."/>
            <person name="Dugan-Rocha S."/>
            <person name="Elkadiri S."/>
            <person name="Gnanaolivu R."/>
            <person name="Hernandez B."/>
            <person name="Skinner E."/>
            <person name="Javaid M."/>
            <person name="Lee S."/>
            <person name="Li M."/>
            <person name="Ming W."/>
            <person name="Munidasa M."/>
            <person name="Muniz J."/>
            <person name="Nguyen L."/>
            <person name="Hughes D."/>
            <person name="Osuji N."/>
            <person name="Pu L.-L."/>
            <person name="Puazo M."/>
            <person name="Qu C."/>
            <person name="Quiroz J."/>
            <person name="Raj R."/>
            <person name="Weissenberger G."/>
            <person name="Xin Y."/>
            <person name="Zou X."/>
            <person name="Han Y."/>
            <person name="Worley K."/>
            <person name="Muzny D."/>
            <person name="Gibbs R."/>
        </authorList>
    </citation>
    <scope>NUCLEOTIDE SEQUENCE</scope>
    <source>
        <strain evidence="7">Sampled in the wild</strain>
    </source>
</reference>
<dbReference type="CDD" id="cd02801">
    <property type="entry name" value="DUS_like_FMN"/>
    <property type="match status" value="1"/>
</dbReference>
<dbReference type="PROSITE" id="PS01136">
    <property type="entry name" value="UPF0034"/>
    <property type="match status" value="1"/>
</dbReference>
<dbReference type="InterPro" id="IPR018517">
    <property type="entry name" value="tRNA_hU_synthase_CS"/>
</dbReference>
<feature type="domain" description="DUS-like FMN-binding" evidence="6">
    <location>
        <begin position="12"/>
        <end position="210"/>
    </location>
</feature>
<keyword evidence="3" id="KW-0288">FMN</keyword>
<keyword evidence="4" id="KW-0819">tRNA processing</keyword>
<evidence type="ECO:0000256" key="4">
    <source>
        <dbReference type="ARBA" id="ARBA00022694"/>
    </source>
</evidence>
<keyword evidence="2" id="KW-0285">Flavoprotein</keyword>
<dbReference type="Gene3D" id="3.20.20.70">
    <property type="entry name" value="Aldolase class I"/>
    <property type="match status" value="1"/>
</dbReference>
<dbReference type="AlphaFoldDB" id="A0A8K0JVE8"/>
<dbReference type="PANTHER" id="PTHR45936">
    <property type="entry name" value="TRNA-DIHYDROURIDINE(20) SYNTHASE [NAD(P)+]-LIKE"/>
    <property type="match status" value="1"/>
</dbReference>
<evidence type="ECO:0000256" key="3">
    <source>
        <dbReference type="ARBA" id="ARBA00022643"/>
    </source>
</evidence>
<dbReference type="PANTHER" id="PTHR45936:SF1">
    <property type="entry name" value="TRNA-DIHYDROURIDINE(20) SYNTHASE [NAD(P)+]-LIKE"/>
    <property type="match status" value="1"/>
</dbReference>
<dbReference type="SUPFAM" id="SSF51395">
    <property type="entry name" value="FMN-linked oxidoreductases"/>
    <property type="match status" value="1"/>
</dbReference>
<keyword evidence="5" id="KW-0560">Oxidoreductase</keyword>
<gene>
    <name evidence="7" type="ORF">J437_LFUL002007</name>
</gene>
<evidence type="ECO:0000259" key="6">
    <source>
        <dbReference type="Pfam" id="PF01207"/>
    </source>
</evidence>
<organism evidence="7 8">
    <name type="scientific">Ladona fulva</name>
    <name type="common">Scarce chaser dragonfly</name>
    <name type="synonym">Libellula fulva</name>
    <dbReference type="NCBI Taxonomy" id="123851"/>
    <lineage>
        <taxon>Eukaryota</taxon>
        <taxon>Metazoa</taxon>
        <taxon>Ecdysozoa</taxon>
        <taxon>Arthropoda</taxon>
        <taxon>Hexapoda</taxon>
        <taxon>Insecta</taxon>
        <taxon>Pterygota</taxon>
        <taxon>Palaeoptera</taxon>
        <taxon>Odonata</taxon>
        <taxon>Epiprocta</taxon>
        <taxon>Anisoptera</taxon>
        <taxon>Libelluloidea</taxon>
        <taxon>Libellulidae</taxon>
        <taxon>Ladona</taxon>
    </lineage>
</organism>
<dbReference type="EMBL" id="KZ308152">
    <property type="protein sequence ID" value="KAG8223059.1"/>
    <property type="molecule type" value="Genomic_DNA"/>
</dbReference>
<evidence type="ECO:0000256" key="2">
    <source>
        <dbReference type="ARBA" id="ARBA00022630"/>
    </source>
</evidence>
<evidence type="ECO:0000313" key="8">
    <source>
        <dbReference type="Proteomes" id="UP000792457"/>
    </source>
</evidence>
<dbReference type="GO" id="GO:0017150">
    <property type="term" value="F:tRNA dihydrouridine synthase activity"/>
    <property type="evidence" value="ECO:0007669"/>
    <property type="project" value="InterPro"/>
</dbReference>
<dbReference type="GO" id="GO:0050660">
    <property type="term" value="F:flavin adenine dinucleotide binding"/>
    <property type="evidence" value="ECO:0007669"/>
    <property type="project" value="InterPro"/>
</dbReference>
<dbReference type="GO" id="GO:0005737">
    <property type="term" value="C:cytoplasm"/>
    <property type="evidence" value="ECO:0007669"/>
    <property type="project" value="TreeGrafter"/>
</dbReference>
<accession>A0A8K0JVE8</accession>
<name>A0A8K0JVE8_LADFU</name>